<evidence type="ECO:0000256" key="7">
    <source>
        <dbReference type="SAM" id="MobiDB-lite"/>
    </source>
</evidence>
<accession>A0ABT7T904</accession>
<dbReference type="Pfam" id="PF03600">
    <property type="entry name" value="CitMHS"/>
    <property type="match status" value="1"/>
</dbReference>
<reference evidence="10 11" key="1">
    <citation type="submission" date="2023-06" db="EMBL/GenBank/DDBJ databases">
        <authorList>
            <person name="Feng G."/>
            <person name="Li J."/>
            <person name="Zhu H."/>
        </authorList>
    </citation>
    <scope>NUCLEOTIDE SEQUENCE [LARGE SCALE GENOMIC DNA]</scope>
    <source>
        <strain evidence="10 11">RHCKG23</strain>
    </source>
</reference>
<evidence type="ECO:0000256" key="6">
    <source>
        <dbReference type="ARBA" id="ARBA00023136"/>
    </source>
</evidence>
<feature type="compositionally biased region" description="Low complexity" evidence="7">
    <location>
        <begin position="247"/>
        <end position="266"/>
    </location>
</feature>
<evidence type="ECO:0000256" key="4">
    <source>
        <dbReference type="ARBA" id="ARBA00022737"/>
    </source>
</evidence>
<keyword evidence="3 8" id="KW-0812">Transmembrane</keyword>
<keyword evidence="11" id="KW-1185">Reference proteome</keyword>
<evidence type="ECO:0000313" key="11">
    <source>
        <dbReference type="Proteomes" id="UP001237823"/>
    </source>
</evidence>
<feature type="transmembrane region" description="Helical" evidence="8">
    <location>
        <begin position="51"/>
        <end position="70"/>
    </location>
</feature>
<evidence type="ECO:0000256" key="2">
    <source>
        <dbReference type="ARBA" id="ARBA00022448"/>
    </source>
</evidence>
<evidence type="ECO:0000256" key="8">
    <source>
        <dbReference type="SAM" id="Phobius"/>
    </source>
</evidence>
<dbReference type="RefSeq" id="WP_289459356.1">
    <property type="nucleotide sequence ID" value="NZ_JAUCML010000009.1"/>
</dbReference>
<feature type="region of interest" description="Disordered" evidence="7">
    <location>
        <begin position="210"/>
        <end position="266"/>
    </location>
</feature>
<dbReference type="Proteomes" id="UP001237823">
    <property type="component" value="Unassembled WGS sequence"/>
</dbReference>
<protein>
    <submittedName>
        <fullName evidence="10">SLC13 family permease</fullName>
    </submittedName>
</protein>
<feature type="transmembrane region" description="Helical" evidence="8">
    <location>
        <begin position="418"/>
        <end position="437"/>
    </location>
</feature>
<evidence type="ECO:0000313" key="10">
    <source>
        <dbReference type="EMBL" id="MDM7886032.1"/>
    </source>
</evidence>
<feature type="transmembrane region" description="Helical" evidence="8">
    <location>
        <begin position="340"/>
        <end position="359"/>
    </location>
</feature>
<feature type="transmembrane region" description="Helical" evidence="8">
    <location>
        <begin position="91"/>
        <end position="109"/>
    </location>
</feature>
<feature type="transmembrane region" description="Helical" evidence="8">
    <location>
        <begin position="151"/>
        <end position="171"/>
    </location>
</feature>
<keyword evidence="2" id="KW-0813">Transport</keyword>
<organism evidence="10 11">
    <name type="scientific">Curtobacterium citri</name>
    <dbReference type="NCBI Taxonomy" id="3055139"/>
    <lineage>
        <taxon>Bacteria</taxon>
        <taxon>Bacillati</taxon>
        <taxon>Actinomycetota</taxon>
        <taxon>Actinomycetes</taxon>
        <taxon>Micrococcales</taxon>
        <taxon>Microbacteriaceae</taxon>
        <taxon>Curtobacterium</taxon>
    </lineage>
</organism>
<feature type="transmembrane region" description="Helical" evidence="8">
    <location>
        <begin position="6"/>
        <end position="21"/>
    </location>
</feature>
<dbReference type="PANTHER" id="PTHR43652:SF2">
    <property type="entry name" value="BASIC AMINO ACID ANTIPORTER YFCC-RELATED"/>
    <property type="match status" value="1"/>
</dbReference>
<feature type="transmembrane region" description="Helical" evidence="8">
    <location>
        <begin position="457"/>
        <end position="480"/>
    </location>
</feature>
<evidence type="ECO:0000256" key="1">
    <source>
        <dbReference type="ARBA" id="ARBA00004141"/>
    </source>
</evidence>
<feature type="transmembrane region" description="Helical" evidence="8">
    <location>
        <begin position="177"/>
        <end position="199"/>
    </location>
</feature>
<dbReference type="EMBL" id="JAUCML010000009">
    <property type="protein sequence ID" value="MDM7886032.1"/>
    <property type="molecule type" value="Genomic_DNA"/>
</dbReference>
<dbReference type="InterPro" id="IPR004680">
    <property type="entry name" value="Cit_transptr-like_dom"/>
</dbReference>
<gene>
    <name evidence="10" type="ORF">QUG92_13035</name>
</gene>
<dbReference type="PANTHER" id="PTHR43652">
    <property type="entry name" value="BASIC AMINO ACID ANTIPORTER YFCC-RELATED"/>
    <property type="match status" value="1"/>
</dbReference>
<evidence type="ECO:0000259" key="9">
    <source>
        <dbReference type="Pfam" id="PF03600"/>
    </source>
</evidence>
<feature type="transmembrane region" description="Helical" evidence="8">
    <location>
        <begin position="311"/>
        <end position="328"/>
    </location>
</feature>
<feature type="transmembrane region" description="Helical" evidence="8">
    <location>
        <begin position="28"/>
        <end position="45"/>
    </location>
</feature>
<feature type="compositionally biased region" description="Gly residues" evidence="7">
    <location>
        <begin position="235"/>
        <end position="246"/>
    </location>
</feature>
<sequence>MTLPMVFALAITVFMIVLIMIDRLPFGVPPLIACLLMVVFNVVPINVAFSGFANATIIMLASFMAVIAALQKTDLVSGFKRMITRLGTKGGFRAYVLIIVFVMLGCSIFGTGSTAYYVLVIGLLSTLAYNKKLPPSKVLMPAGFAANHPMLPFNVALQYGIVVAVLEATGVRENIDLVRFSIVNLVLSLGFLVWCLIAYRLLPDHPITDEESDPQRAAEAQEPATVGARSTAAGTGPGTTGPGTTGPGATDPATPGPHAAEANATAIASSSATATVTAPTLDRRKQLATYACFVLAIAGMISYSYIGDAGYAITGLSVALLLIMKVLDFTEIRDAISQPIIIMSAGVIGIAEALGATGLTKLVGESVAGLLGGNVSPFLLVFGFCVLTSVLATLTGSTIGTVYLFAPLAIATCVSLGLNPAAAAVAIVISGWNGHFLPIDGLPAMVMGVGRYSLLQFWKFTIPMYFIRLLALTAGALLLFPM</sequence>
<comment type="caution">
    <text evidence="10">The sequence shown here is derived from an EMBL/GenBank/DDBJ whole genome shotgun (WGS) entry which is preliminary data.</text>
</comment>
<comment type="subcellular location">
    <subcellularLocation>
        <location evidence="1">Membrane</location>
        <topology evidence="1">Multi-pass membrane protein</topology>
    </subcellularLocation>
</comment>
<feature type="transmembrane region" description="Helical" evidence="8">
    <location>
        <begin position="379"/>
        <end position="406"/>
    </location>
</feature>
<feature type="domain" description="Citrate transporter-like" evidence="9">
    <location>
        <begin position="16"/>
        <end position="427"/>
    </location>
</feature>
<keyword evidence="5 8" id="KW-1133">Transmembrane helix</keyword>
<keyword evidence="6 8" id="KW-0472">Membrane</keyword>
<name>A0ABT7T904_9MICO</name>
<evidence type="ECO:0000256" key="5">
    <source>
        <dbReference type="ARBA" id="ARBA00022989"/>
    </source>
</evidence>
<evidence type="ECO:0000256" key="3">
    <source>
        <dbReference type="ARBA" id="ARBA00022692"/>
    </source>
</evidence>
<dbReference type="InterPro" id="IPR051679">
    <property type="entry name" value="DASS-Related_Transporters"/>
</dbReference>
<keyword evidence="4" id="KW-0677">Repeat</keyword>
<proteinExistence type="predicted"/>